<dbReference type="RefSeq" id="WP_152272849.1">
    <property type="nucleotide sequence ID" value="NZ_VTFX01000005.1"/>
</dbReference>
<dbReference type="InterPro" id="IPR016305">
    <property type="entry name" value="Mannose-6-P_Isomerase"/>
</dbReference>
<protein>
    <recommendedName>
        <fullName evidence="3">mannose-6-phosphate isomerase</fullName>
        <ecNumber evidence="3">5.3.1.8</ecNumber>
    </recommendedName>
</protein>
<dbReference type="EMBL" id="VTFX01000005">
    <property type="protein sequence ID" value="KAD3515203.1"/>
    <property type="molecule type" value="Genomic_DNA"/>
</dbReference>
<dbReference type="PRINTS" id="PR00714">
    <property type="entry name" value="MAN6PISMRASE"/>
</dbReference>
<dbReference type="Gene3D" id="1.10.441.10">
    <property type="entry name" value="Phosphomannose Isomerase, domain 2"/>
    <property type="match status" value="1"/>
</dbReference>
<comment type="catalytic activity">
    <reaction evidence="1">
        <text>D-mannose 6-phosphate = D-fructose 6-phosphate</text>
        <dbReference type="Rhea" id="RHEA:12356"/>
        <dbReference type="ChEBI" id="CHEBI:58735"/>
        <dbReference type="ChEBI" id="CHEBI:61527"/>
        <dbReference type="EC" id="5.3.1.8"/>
    </reaction>
</comment>
<comment type="caution">
    <text evidence="10">The sequence shown here is derived from an EMBL/GenBank/DDBJ whole genome shotgun (WGS) entry which is preliminary data.</text>
</comment>
<evidence type="ECO:0000256" key="6">
    <source>
        <dbReference type="ARBA" id="ARBA00023235"/>
    </source>
</evidence>
<evidence type="ECO:0000256" key="8">
    <source>
        <dbReference type="PIRSR" id="PIRSR001480-2"/>
    </source>
</evidence>
<comment type="cofactor">
    <cofactor evidence="8">
        <name>Zn(2+)</name>
        <dbReference type="ChEBI" id="CHEBI:29105"/>
    </cofactor>
    <text evidence="8">Binds 1 zinc ion per subunit.</text>
</comment>
<keyword evidence="5 8" id="KW-0862">Zinc</keyword>
<dbReference type="Gene3D" id="2.60.120.10">
    <property type="entry name" value="Jelly Rolls"/>
    <property type="match status" value="2"/>
</dbReference>
<dbReference type="PANTHER" id="PTHR10309">
    <property type="entry name" value="MANNOSE-6-PHOSPHATE ISOMERASE"/>
    <property type="match status" value="1"/>
</dbReference>
<dbReference type="GO" id="GO:0008270">
    <property type="term" value="F:zinc ion binding"/>
    <property type="evidence" value="ECO:0007669"/>
    <property type="project" value="InterPro"/>
</dbReference>
<reference evidence="10 11" key="1">
    <citation type="submission" date="2019-08" db="EMBL/GenBank/DDBJ databases">
        <title>Arthrobacter sp. nov., isolated from plateau pika and Tibetan wild ass.</title>
        <authorList>
            <person name="Ge Y."/>
        </authorList>
    </citation>
    <scope>NUCLEOTIDE SEQUENCE [LARGE SCALE GENOMIC DNA]</scope>
    <source>
        <strain evidence="10 11">785</strain>
    </source>
</reference>
<feature type="binding site" evidence="8">
    <location>
        <position position="97"/>
    </location>
    <ligand>
        <name>Zn(2+)</name>
        <dbReference type="ChEBI" id="CHEBI:29105"/>
    </ligand>
</feature>
<dbReference type="InterPro" id="IPR011051">
    <property type="entry name" value="RmlC_Cupin_sf"/>
</dbReference>
<evidence type="ECO:0000256" key="7">
    <source>
        <dbReference type="PIRSR" id="PIRSR001480-1"/>
    </source>
</evidence>
<evidence type="ECO:0000259" key="9">
    <source>
        <dbReference type="Pfam" id="PF20511"/>
    </source>
</evidence>
<dbReference type="Proteomes" id="UP000326852">
    <property type="component" value="Unassembled WGS sequence"/>
</dbReference>
<feature type="binding site" evidence="8">
    <location>
        <position position="134"/>
    </location>
    <ligand>
        <name>Zn(2+)</name>
        <dbReference type="ChEBI" id="CHEBI:29105"/>
    </ligand>
</feature>
<feature type="binding site" evidence="8">
    <location>
        <position position="99"/>
    </location>
    <ligand>
        <name>Zn(2+)</name>
        <dbReference type="ChEBI" id="CHEBI:29105"/>
    </ligand>
</feature>
<evidence type="ECO:0000256" key="5">
    <source>
        <dbReference type="ARBA" id="ARBA00022833"/>
    </source>
</evidence>
<dbReference type="AlphaFoldDB" id="A0A5N6MG40"/>
<dbReference type="CDD" id="cd07011">
    <property type="entry name" value="cupin_PMI_type_I_N"/>
    <property type="match status" value="1"/>
</dbReference>
<feature type="active site" evidence="7">
    <location>
        <position position="290"/>
    </location>
</feature>
<dbReference type="EC" id="5.3.1.8" evidence="3"/>
<dbReference type="PANTHER" id="PTHR10309:SF0">
    <property type="entry name" value="MANNOSE-6-PHOSPHATE ISOMERASE"/>
    <property type="match status" value="1"/>
</dbReference>
<gene>
    <name evidence="10" type="primary">manA</name>
    <name evidence="10" type="ORF">GD627_13025</name>
</gene>
<dbReference type="NCBIfam" id="TIGR00218">
    <property type="entry name" value="manA"/>
    <property type="match status" value="1"/>
</dbReference>
<dbReference type="InterPro" id="IPR001250">
    <property type="entry name" value="Man6P_Isoase-1"/>
</dbReference>
<dbReference type="SUPFAM" id="SSF51182">
    <property type="entry name" value="RmlC-like cupins"/>
    <property type="match status" value="1"/>
</dbReference>
<evidence type="ECO:0000313" key="10">
    <source>
        <dbReference type="EMBL" id="KAD3515203.1"/>
    </source>
</evidence>
<keyword evidence="11" id="KW-1185">Reference proteome</keyword>
<name>A0A5N6MG40_9MICC</name>
<dbReference type="InterPro" id="IPR014710">
    <property type="entry name" value="RmlC-like_jellyroll"/>
</dbReference>
<evidence type="ECO:0000256" key="2">
    <source>
        <dbReference type="ARBA" id="ARBA00010772"/>
    </source>
</evidence>
<dbReference type="InterPro" id="IPR046457">
    <property type="entry name" value="PMI_typeI_cat"/>
</dbReference>
<feature type="binding site" evidence="8">
    <location>
        <position position="271"/>
    </location>
    <ligand>
        <name>Zn(2+)</name>
        <dbReference type="ChEBI" id="CHEBI:29105"/>
    </ligand>
</feature>
<dbReference type="Pfam" id="PF20511">
    <property type="entry name" value="PMI_typeI_cat"/>
    <property type="match status" value="1"/>
</dbReference>
<sequence>MYLLRNTLRPYAWGSTTAIAELFGREPSGQPEAELWIGAHSGAPSSLVPPVDGSETLDELIAADPGRMLGADTAARFGPELPFLAKILAAGSPLSLQVHPTAAQARAGYAAEEEAGIDRGARERNYKDEHHKPEMIFALTPFEALCGFRDPAEAADLFRTVTAAVTASGRPVPELLEWIVAELSSGRPAPERLRTVFSTLISDGEPVRPTVEAAAAAAADATDTGFDRELATLVELNGYYPGDPGVLISLLLNRASLQPGDAVYLPAGNVHAYLNGLGVEVMASSDNVLRGGLTPKHVDIPELLKTVDFRPLGIPYLTADEAGPGQQVFRPPFEEFALQRLELAQGPACSPGDTLPDEMPVLQNGPAVVIAVRGTVVLVSPAGSLVLEAGQSAFLPAADAPVTARLASDSAQHDDGALAFAVTVGTAPDGEPDAPRLDLGASGA</sequence>
<feature type="domain" description="Phosphomannose isomerase type I catalytic" evidence="9">
    <location>
        <begin position="3"/>
        <end position="149"/>
    </location>
</feature>
<evidence type="ECO:0000313" key="11">
    <source>
        <dbReference type="Proteomes" id="UP000326852"/>
    </source>
</evidence>
<dbReference type="GO" id="GO:0005829">
    <property type="term" value="C:cytosol"/>
    <property type="evidence" value="ECO:0007669"/>
    <property type="project" value="TreeGrafter"/>
</dbReference>
<dbReference type="PIRSF" id="PIRSF001480">
    <property type="entry name" value="Mannose-6-phosphate_isomerase"/>
    <property type="match status" value="1"/>
</dbReference>
<dbReference type="GO" id="GO:0005975">
    <property type="term" value="P:carbohydrate metabolic process"/>
    <property type="evidence" value="ECO:0007669"/>
    <property type="project" value="InterPro"/>
</dbReference>
<evidence type="ECO:0000256" key="4">
    <source>
        <dbReference type="ARBA" id="ARBA00022723"/>
    </source>
</evidence>
<dbReference type="GO" id="GO:0004476">
    <property type="term" value="F:mannose-6-phosphate isomerase activity"/>
    <property type="evidence" value="ECO:0007669"/>
    <property type="project" value="UniProtKB-EC"/>
</dbReference>
<proteinExistence type="inferred from homology"/>
<keyword evidence="4 8" id="KW-0479">Metal-binding</keyword>
<organism evidence="10 11">
    <name type="scientific">Arthrobacter yangruifuii</name>
    <dbReference type="NCBI Taxonomy" id="2606616"/>
    <lineage>
        <taxon>Bacteria</taxon>
        <taxon>Bacillati</taxon>
        <taxon>Actinomycetota</taxon>
        <taxon>Actinomycetes</taxon>
        <taxon>Micrococcales</taxon>
        <taxon>Micrococcaceae</taxon>
        <taxon>Arthrobacter</taxon>
    </lineage>
</organism>
<dbReference type="GO" id="GO:0009298">
    <property type="term" value="P:GDP-mannose biosynthetic process"/>
    <property type="evidence" value="ECO:0007669"/>
    <property type="project" value="InterPro"/>
</dbReference>
<comment type="similarity">
    <text evidence="2">Belongs to the mannose-6-phosphate isomerase type 1 family.</text>
</comment>
<evidence type="ECO:0000256" key="3">
    <source>
        <dbReference type="ARBA" id="ARBA00011956"/>
    </source>
</evidence>
<accession>A0A5N6MG40</accession>
<evidence type="ECO:0000256" key="1">
    <source>
        <dbReference type="ARBA" id="ARBA00000757"/>
    </source>
</evidence>
<keyword evidence="6 10" id="KW-0413">Isomerase</keyword>